<comment type="similarity">
    <text evidence="2">Belongs to the cytochrome b562 family.</text>
</comment>
<evidence type="ECO:0000256" key="1">
    <source>
        <dbReference type="ARBA" id="ARBA00002028"/>
    </source>
</evidence>
<dbReference type="Pfam" id="PF07361">
    <property type="entry name" value="Cytochrom_B562"/>
    <property type="match status" value="1"/>
</dbReference>
<evidence type="ECO:0000313" key="7">
    <source>
        <dbReference type="EMBL" id="PRD15924.1"/>
    </source>
</evidence>
<dbReference type="NCBIfam" id="NF011632">
    <property type="entry name" value="PRK15058.1"/>
    <property type="match status" value="1"/>
</dbReference>
<dbReference type="GO" id="GO:0020037">
    <property type="term" value="F:heme binding"/>
    <property type="evidence" value="ECO:0007669"/>
    <property type="project" value="InterPro"/>
</dbReference>
<gene>
    <name evidence="7" type="ORF">CQW29_07250</name>
</gene>
<comment type="caution">
    <text evidence="7">The sequence shown here is derived from an EMBL/GenBank/DDBJ whole genome shotgun (WGS) entry which is preliminary data.</text>
</comment>
<feature type="binding site" description="axial binding residue" evidence="4">
    <location>
        <position position="124"/>
    </location>
    <ligand>
        <name>heme b</name>
        <dbReference type="ChEBI" id="CHEBI:60344"/>
    </ligand>
    <ligandPart>
        <name>Fe</name>
        <dbReference type="ChEBI" id="CHEBI:18248"/>
    </ligandPart>
</feature>
<organism evidence="7 8">
    <name type="scientific">Pantoea coffeiphila</name>
    <dbReference type="NCBI Taxonomy" id="1465635"/>
    <lineage>
        <taxon>Bacteria</taxon>
        <taxon>Pseudomonadati</taxon>
        <taxon>Pseudomonadota</taxon>
        <taxon>Gammaproteobacteria</taxon>
        <taxon>Enterobacterales</taxon>
        <taxon>Erwiniaceae</taxon>
        <taxon>Pantoea</taxon>
    </lineage>
</organism>
<keyword evidence="4" id="KW-0349">Heme</keyword>
<feature type="signal peptide" evidence="6">
    <location>
        <begin position="1"/>
        <end position="22"/>
    </location>
</feature>
<dbReference type="InterPro" id="IPR010980">
    <property type="entry name" value="Cyt_c/b562"/>
</dbReference>
<keyword evidence="4" id="KW-0479">Metal-binding</keyword>
<sequence length="128" mass="13854">MRKLLIAMLSSALLCAATPLLAQDLEGDMDVLKGALRTVQKTDDKAEMVRALSDMRTAASDAKTRTPDKLEGQPADSAQVKDYHAELDKLIGQIDDSLKLANAGDLAGAKEQAKQFAATRDEGHKKFR</sequence>
<dbReference type="AlphaFoldDB" id="A0A2S9IDV9"/>
<dbReference type="GO" id="GO:0009055">
    <property type="term" value="F:electron transfer activity"/>
    <property type="evidence" value="ECO:0007669"/>
    <property type="project" value="InterPro"/>
</dbReference>
<dbReference type="RefSeq" id="WP_105592060.1">
    <property type="nucleotide sequence ID" value="NZ_PDET01000004.1"/>
</dbReference>
<dbReference type="OrthoDB" id="6539015at2"/>
<keyword evidence="4" id="KW-0408">Iron</keyword>
<dbReference type="Gene3D" id="1.20.120.10">
    <property type="entry name" value="Cytochrome c/b562"/>
    <property type="match status" value="1"/>
</dbReference>
<feature type="region of interest" description="Disordered" evidence="5">
    <location>
        <begin position="56"/>
        <end position="79"/>
    </location>
</feature>
<keyword evidence="8" id="KW-1185">Reference proteome</keyword>
<dbReference type="Proteomes" id="UP000239181">
    <property type="component" value="Unassembled WGS sequence"/>
</dbReference>
<dbReference type="PIRSF" id="PIRSF000029">
    <property type="entry name" value="Cytochrome_b562"/>
    <property type="match status" value="1"/>
</dbReference>
<comment type="cofactor">
    <cofactor evidence="4">
        <name>heme b</name>
        <dbReference type="ChEBI" id="CHEBI:60344"/>
    </cofactor>
    <text evidence="4">Binds 1 heme b (iron(II)-protoporphyrin IX) group per molecule.</text>
</comment>
<feature type="compositionally biased region" description="Basic and acidic residues" evidence="5">
    <location>
        <begin position="62"/>
        <end position="71"/>
    </location>
</feature>
<dbReference type="SUPFAM" id="SSF47175">
    <property type="entry name" value="Cytochromes"/>
    <property type="match status" value="1"/>
</dbReference>
<accession>A0A2S9IDV9</accession>
<evidence type="ECO:0000256" key="5">
    <source>
        <dbReference type="SAM" id="MobiDB-lite"/>
    </source>
</evidence>
<keyword evidence="3 6" id="KW-0732">Signal</keyword>
<protein>
    <submittedName>
        <fullName evidence="7">Cytochrome B562</fullName>
    </submittedName>
</protein>
<feature type="binding site" description="axial binding residue" evidence="4">
    <location>
        <position position="29"/>
    </location>
    <ligand>
        <name>heme b</name>
        <dbReference type="ChEBI" id="CHEBI:60344"/>
    </ligand>
    <ligandPart>
        <name>Fe</name>
        <dbReference type="ChEBI" id="CHEBI:18248"/>
    </ligandPart>
</feature>
<feature type="chain" id="PRO_5015746302" evidence="6">
    <location>
        <begin position="23"/>
        <end position="128"/>
    </location>
</feature>
<dbReference type="GO" id="GO:0042597">
    <property type="term" value="C:periplasmic space"/>
    <property type="evidence" value="ECO:0007669"/>
    <property type="project" value="InterPro"/>
</dbReference>
<proteinExistence type="inferred from homology"/>
<dbReference type="GO" id="GO:0005506">
    <property type="term" value="F:iron ion binding"/>
    <property type="evidence" value="ECO:0007669"/>
    <property type="project" value="InterPro"/>
</dbReference>
<evidence type="ECO:0000256" key="6">
    <source>
        <dbReference type="SAM" id="SignalP"/>
    </source>
</evidence>
<dbReference type="EMBL" id="PDET01000004">
    <property type="protein sequence ID" value="PRD15924.1"/>
    <property type="molecule type" value="Genomic_DNA"/>
</dbReference>
<evidence type="ECO:0000313" key="8">
    <source>
        <dbReference type="Proteomes" id="UP000239181"/>
    </source>
</evidence>
<evidence type="ECO:0000256" key="2">
    <source>
        <dbReference type="ARBA" id="ARBA00005523"/>
    </source>
</evidence>
<reference evidence="7 8" key="1">
    <citation type="submission" date="2017-10" db="EMBL/GenBank/DDBJ databases">
        <title>Draft genome of two endophytic bacteria isolated from 'guarana' Paullinia cupana (Mart.) Ducke.</title>
        <authorList>
            <person name="Siqueira K.A."/>
            <person name="Liotti R.G."/>
            <person name="Mendes T.A."/>
            <person name="Soares M.A."/>
        </authorList>
    </citation>
    <scope>NUCLEOTIDE SEQUENCE [LARGE SCALE GENOMIC DNA]</scope>
    <source>
        <strain evidence="7 8">342</strain>
    </source>
</reference>
<name>A0A2S9IDV9_9GAMM</name>
<evidence type="ECO:0000256" key="4">
    <source>
        <dbReference type="PIRSR" id="PIRSR000029-1"/>
    </source>
</evidence>
<comment type="function">
    <text evidence="1">Electron-transport protein of unknown function.</text>
</comment>
<dbReference type="InterPro" id="IPR009155">
    <property type="entry name" value="Cyt_b562"/>
</dbReference>
<dbReference type="GO" id="GO:0022900">
    <property type="term" value="P:electron transport chain"/>
    <property type="evidence" value="ECO:0007669"/>
    <property type="project" value="InterPro"/>
</dbReference>
<evidence type="ECO:0000256" key="3">
    <source>
        <dbReference type="ARBA" id="ARBA00022729"/>
    </source>
</evidence>